<organism evidence="8 9">
    <name type="scientific">Mycolicibacterium aubagnense</name>
    <dbReference type="NCBI Taxonomy" id="319707"/>
    <lineage>
        <taxon>Bacteria</taxon>
        <taxon>Bacillati</taxon>
        <taxon>Actinomycetota</taxon>
        <taxon>Actinomycetes</taxon>
        <taxon>Mycobacteriales</taxon>
        <taxon>Mycobacteriaceae</taxon>
        <taxon>Mycolicibacterium</taxon>
    </lineage>
</organism>
<feature type="region of interest" description="Disordered" evidence="6">
    <location>
        <begin position="1"/>
        <end position="26"/>
    </location>
</feature>
<protein>
    <recommendedName>
        <fullName evidence="7">Phosphatidylglycerol lysyltransferase C-terminal domain-containing protein</fullName>
    </recommendedName>
</protein>
<proteinExistence type="predicted"/>
<evidence type="ECO:0000256" key="5">
    <source>
        <dbReference type="ARBA" id="ARBA00023136"/>
    </source>
</evidence>
<keyword evidence="5" id="KW-0472">Membrane</keyword>
<evidence type="ECO:0000256" key="4">
    <source>
        <dbReference type="ARBA" id="ARBA00022989"/>
    </source>
</evidence>
<keyword evidence="9" id="KW-1185">Reference proteome</keyword>
<dbReference type="EMBL" id="AP022577">
    <property type="protein sequence ID" value="BBX83003.1"/>
    <property type="molecule type" value="Genomic_DNA"/>
</dbReference>
<dbReference type="InterPro" id="IPR051211">
    <property type="entry name" value="PG_lysyltransferase"/>
</dbReference>
<evidence type="ECO:0000256" key="2">
    <source>
        <dbReference type="ARBA" id="ARBA00022475"/>
    </source>
</evidence>
<name>A0ABM7I8K6_9MYCO</name>
<feature type="region of interest" description="Disordered" evidence="6">
    <location>
        <begin position="366"/>
        <end position="398"/>
    </location>
</feature>
<dbReference type="InterPro" id="IPR024320">
    <property type="entry name" value="LPG_synthase_C"/>
</dbReference>
<evidence type="ECO:0000313" key="9">
    <source>
        <dbReference type="Proteomes" id="UP000465609"/>
    </source>
</evidence>
<sequence>MEPADRAAGPQLTIGRPNRKRHDSDPCPSSITYAALQHVWSLICGTHGDPLAPFAMAAGRRFWFSPDGTAALSYRVLNGYAVVAGDPIGNPGLYTALVSSFAEMCREHHWHVAVLGVSEPRLALWHSASSIVPRLATVPIGRDVVIDVDGFSLAGRRKRNLRQAVQRTHNAGMTTQVVAENQVDDQLRAELRGVMLDSGKSADKERGFSMMLGGTLSGCYPGVWLIIARDRGGRIQGFHRYASAGGGTDLSLDLPWRRRDAPNGTDERLSVDMIQWAKEHGGQRVSLAFAPFPELFSEGTGHGLSRQSLRALAHIGDRFIKLESLYRYVRKFDAMSQERYVLFPALHFGHALAVLIALEFSPHHRSPTMSTATAAPNSVSSNRHLNTKQTGRQHDRNP</sequence>
<dbReference type="Proteomes" id="UP000465609">
    <property type="component" value="Chromosome"/>
</dbReference>
<keyword evidence="3" id="KW-0812">Transmembrane</keyword>
<evidence type="ECO:0000256" key="6">
    <source>
        <dbReference type="SAM" id="MobiDB-lite"/>
    </source>
</evidence>
<evidence type="ECO:0000259" key="7">
    <source>
        <dbReference type="Pfam" id="PF09924"/>
    </source>
</evidence>
<comment type="subcellular location">
    <subcellularLocation>
        <location evidence="1">Cell membrane</location>
        <topology evidence="1">Multi-pass membrane protein</topology>
    </subcellularLocation>
</comment>
<dbReference type="RefSeq" id="WP_138231024.1">
    <property type="nucleotide sequence ID" value="NZ_CP122994.1"/>
</dbReference>
<evidence type="ECO:0000313" key="8">
    <source>
        <dbReference type="EMBL" id="BBX83003.1"/>
    </source>
</evidence>
<feature type="domain" description="Phosphatidylglycerol lysyltransferase C-terminal" evidence="7">
    <location>
        <begin position="47"/>
        <end position="342"/>
    </location>
</feature>
<dbReference type="PANTHER" id="PTHR34697:SF2">
    <property type="entry name" value="PHOSPHATIDYLGLYCEROL LYSYLTRANSFERASE"/>
    <property type="match status" value="1"/>
</dbReference>
<accession>A0ABM7I8K6</accession>
<dbReference type="Pfam" id="PF09924">
    <property type="entry name" value="LPG_synthase_C"/>
    <property type="match status" value="1"/>
</dbReference>
<evidence type="ECO:0000256" key="1">
    <source>
        <dbReference type="ARBA" id="ARBA00004651"/>
    </source>
</evidence>
<reference evidence="8 9" key="1">
    <citation type="journal article" date="2019" name="Emerg. Microbes Infect.">
        <title>Comprehensive subspecies identification of 175 nontuberculous mycobacteria species based on 7547 genomic profiles.</title>
        <authorList>
            <person name="Matsumoto Y."/>
            <person name="Kinjo T."/>
            <person name="Motooka D."/>
            <person name="Nabeya D."/>
            <person name="Jung N."/>
            <person name="Uechi K."/>
            <person name="Horii T."/>
            <person name="Iida T."/>
            <person name="Fujita J."/>
            <person name="Nakamura S."/>
        </authorList>
    </citation>
    <scope>NUCLEOTIDE SEQUENCE [LARGE SCALE GENOMIC DNA]</scope>
    <source>
        <strain evidence="8 9">JCM 15296</strain>
    </source>
</reference>
<feature type="compositionally biased region" description="Polar residues" evidence="6">
    <location>
        <begin position="367"/>
        <end position="390"/>
    </location>
</feature>
<keyword evidence="4" id="KW-1133">Transmembrane helix</keyword>
<evidence type="ECO:0000256" key="3">
    <source>
        <dbReference type="ARBA" id="ARBA00022692"/>
    </source>
</evidence>
<dbReference type="PANTHER" id="PTHR34697">
    <property type="entry name" value="PHOSPHATIDYLGLYCEROL LYSYLTRANSFERASE"/>
    <property type="match status" value="1"/>
</dbReference>
<gene>
    <name evidence="8" type="ORF">MAUB_08760</name>
</gene>
<keyword evidence="2" id="KW-1003">Cell membrane</keyword>